<evidence type="ECO:0000313" key="3">
    <source>
        <dbReference type="Proteomes" id="UP001198806"/>
    </source>
</evidence>
<protein>
    <submittedName>
        <fullName evidence="2">Transcription antiterminator BglG</fullName>
    </submittedName>
</protein>
<feature type="domain" description="CAT RNA-binding" evidence="1">
    <location>
        <begin position="1"/>
        <end position="38"/>
    </location>
</feature>
<dbReference type="GO" id="GO:0003723">
    <property type="term" value="F:RNA binding"/>
    <property type="evidence" value="ECO:0007669"/>
    <property type="project" value="InterPro"/>
</dbReference>
<dbReference type="Gene3D" id="2.30.24.10">
    <property type="entry name" value="CAT RNA-binding domain"/>
    <property type="match status" value="1"/>
</dbReference>
<feature type="non-terminal residue" evidence="2">
    <location>
        <position position="39"/>
    </location>
</feature>
<dbReference type="Proteomes" id="UP001198806">
    <property type="component" value="Unassembled WGS sequence"/>
</dbReference>
<reference evidence="2" key="1">
    <citation type="submission" date="2021-10" db="EMBL/GenBank/DDBJ databases">
        <title>Collection of gut derived symbiotic bacterial strains cultured from healthy donors.</title>
        <authorList>
            <person name="Lin H."/>
            <person name="Littmann E."/>
            <person name="Kohout C."/>
            <person name="Pamer E.G."/>
        </authorList>
    </citation>
    <scope>NUCLEOTIDE SEQUENCE</scope>
    <source>
        <strain evidence="2">DFI.2.94</strain>
    </source>
</reference>
<sequence>MIIKRVLNNNTIISLDQNGAEIIVKGKGIAFGKKPGQEA</sequence>
<gene>
    <name evidence="2" type="ORF">LI194_22425</name>
</gene>
<dbReference type="RefSeq" id="WP_394812206.1">
    <property type="nucleotide sequence ID" value="NZ_JAJCNI010000226.1"/>
</dbReference>
<dbReference type="EMBL" id="JAJCNI010000226">
    <property type="protein sequence ID" value="MCB6520534.1"/>
    <property type="molecule type" value="Genomic_DNA"/>
</dbReference>
<proteinExistence type="predicted"/>
<dbReference type="SUPFAM" id="SSF50151">
    <property type="entry name" value="SacY-like RNA-binding domain"/>
    <property type="match status" value="1"/>
</dbReference>
<dbReference type="Pfam" id="PF03123">
    <property type="entry name" value="CAT_RBD"/>
    <property type="match status" value="1"/>
</dbReference>
<evidence type="ECO:0000313" key="2">
    <source>
        <dbReference type="EMBL" id="MCB6520534.1"/>
    </source>
</evidence>
<organism evidence="2 3">
    <name type="scientific">Parabacteroides distasonis</name>
    <dbReference type="NCBI Taxonomy" id="823"/>
    <lineage>
        <taxon>Bacteria</taxon>
        <taxon>Pseudomonadati</taxon>
        <taxon>Bacteroidota</taxon>
        <taxon>Bacteroidia</taxon>
        <taxon>Bacteroidales</taxon>
        <taxon>Tannerellaceae</taxon>
        <taxon>Parabacteroides</taxon>
    </lineage>
</organism>
<name>A0AAP2VN23_PARDI</name>
<accession>A0AAP2VN23</accession>
<dbReference type="InterPro" id="IPR036650">
    <property type="entry name" value="CAT_RNA-bd_dom_sf"/>
</dbReference>
<dbReference type="InterPro" id="IPR004341">
    <property type="entry name" value="CAT_RNA-bd_dom"/>
</dbReference>
<dbReference type="AlphaFoldDB" id="A0AAP2VN23"/>
<dbReference type="SMART" id="SM01061">
    <property type="entry name" value="CAT_RBD"/>
    <property type="match status" value="1"/>
</dbReference>
<evidence type="ECO:0000259" key="1">
    <source>
        <dbReference type="SMART" id="SM01061"/>
    </source>
</evidence>
<comment type="caution">
    <text evidence="2">The sequence shown here is derived from an EMBL/GenBank/DDBJ whole genome shotgun (WGS) entry which is preliminary data.</text>
</comment>